<dbReference type="KEGG" id="pta:HPL003_11270"/>
<dbReference type="AlphaFoldDB" id="G7VYM1"/>
<sequence length="183" mass="21520">MKTPASEVIRKTALKILIENPSGMRLSDLKFSTEKVLEEFIEPDNSKNGKFRSALWDLEKRYPEYVLKEKQEKSAVFFPTEKLQNDIEDIVIPKYSPTARQMYEEMHSRGENKYRDYVEMKAKIMDVIELIEEINLDGFDIKTIENSKEATDIVKALIYLEGLKDLKYSMQNVQSQPRQHSRY</sequence>
<dbReference type="RefSeq" id="WP_014279742.1">
    <property type="nucleotide sequence ID" value="NC_016641.1"/>
</dbReference>
<evidence type="ECO:0000313" key="2">
    <source>
        <dbReference type="Proteomes" id="UP000005876"/>
    </source>
</evidence>
<dbReference type="STRING" id="985665.HPL003_11270"/>
<protein>
    <submittedName>
        <fullName evidence="1">Uncharacterized protein</fullName>
    </submittedName>
</protein>
<dbReference type="Proteomes" id="UP000005876">
    <property type="component" value="Chromosome"/>
</dbReference>
<evidence type="ECO:0000313" key="1">
    <source>
        <dbReference type="EMBL" id="AET59011.1"/>
    </source>
</evidence>
<reference key="2">
    <citation type="submission" date="2011-11" db="EMBL/GenBank/DDBJ databases">
        <authorList>
            <person name="Shin S.H."/>
            <person name="Kim S."/>
            <person name="Kim J.Y."/>
        </authorList>
    </citation>
    <scope>NUCLEOTIDE SEQUENCE</scope>
    <source>
        <strain>HPL-003</strain>
    </source>
</reference>
<proteinExistence type="predicted"/>
<organism evidence="1 2">
    <name type="scientific">Paenibacillus terrae (strain HPL-003)</name>
    <dbReference type="NCBI Taxonomy" id="985665"/>
    <lineage>
        <taxon>Bacteria</taxon>
        <taxon>Bacillati</taxon>
        <taxon>Bacillota</taxon>
        <taxon>Bacilli</taxon>
        <taxon>Bacillales</taxon>
        <taxon>Paenibacillaceae</taxon>
        <taxon>Paenibacillus</taxon>
    </lineage>
</organism>
<name>G7VYM1_PAETH</name>
<accession>G7VYM1</accession>
<reference evidence="2" key="1">
    <citation type="submission" date="2011-11" db="EMBL/GenBank/DDBJ databases">
        <title>Complete sequence of Paenibacillus terrae HPL-003.</title>
        <authorList>
            <person name="Shin S.H."/>
            <person name="Kim S."/>
            <person name="Kim J.Y."/>
        </authorList>
    </citation>
    <scope>NUCLEOTIDE SEQUENCE [LARGE SCALE GENOMIC DNA]</scope>
    <source>
        <strain evidence="2">HPL-003</strain>
    </source>
</reference>
<dbReference type="EMBL" id="CP003107">
    <property type="protein sequence ID" value="AET59011.1"/>
    <property type="molecule type" value="Genomic_DNA"/>
</dbReference>
<dbReference type="OrthoDB" id="2622894at2"/>
<gene>
    <name evidence="1" type="ordered locus">HPL003_11270</name>
</gene>
<dbReference type="HOGENOM" id="CLU_1473838_0_0_9"/>
<reference evidence="1 2" key="3">
    <citation type="journal article" date="2012" name="J. Bacteriol.">
        <title>Genome Sequence of Paenibacillus terrae HPL-003, a Xylanase-Producing Bacterium Isolated from Soil Found in Forest Residue.</title>
        <authorList>
            <person name="Shin S.H."/>
            <person name="Kim S."/>
            <person name="Kim J.Y."/>
            <person name="Song H.Y."/>
            <person name="Cho S.J."/>
            <person name="Kim D.R."/>
            <person name="Lee K.I."/>
            <person name="Lim H.K."/>
            <person name="Park N.J."/>
            <person name="Hwang I.T."/>
            <person name="Yang K.S."/>
        </authorList>
    </citation>
    <scope>NUCLEOTIDE SEQUENCE [LARGE SCALE GENOMIC DNA]</scope>
    <source>
        <strain evidence="1 2">HPL-003</strain>
    </source>
</reference>